<organism evidence="2 3">
    <name type="scientific">Suillus plorans</name>
    <dbReference type="NCBI Taxonomy" id="116603"/>
    <lineage>
        <taxon>Eukaryota</taxon>
        <taxon>Fungi</taxon>
        <taxon>Dikarya</taxon>
        <taxon>Basidiomycota</taxon>
        <taxon>Agaricomycotina</taxon>
        <taxon>Agaricomycetes</taxon>
        <taxon>Agaricomycetidae</taxon>
        <taxon>Boletales</taxon>
        <taxon>Suillineae</taxon>
        <taxon>Suillaceae</taxon>
        <taxon>Suillus</taxon>
    </lineage>
</organism>
<accession>A0A9P7DIG2</accession>
<dbReference type="Proteomes" id="UP000719766">
    <property type="component" value="Unassembled WGS sequence"/>
</dbReference>
<reference evidence="2" key="1">
    <citation type="journal article" date="2020" name="New Phytol.">
        <title>Comparative genomics reveals dynamic genome evolution in host specialist ectomycorrhizal fungi.</title>
        <authorList>
            <person name="Lofgren L.A."/>
            <person name="Nguyen N.H."/>
            <person name="Vilgalys R."/>
            <person name="Ruytinx J."/>
            <person name="Liao H.L."/>
            <person name="Branco S."/>
            <person name="Kuo A."/>
            <person name="LaButti K."/>
            <person name="Lipzen A."/>
            <person name="Andreopoulos W."/>
            <person name="Pangilinan J."/>
            <person name="Riley R."/>
            <person name="Hundley H."/>
            <person name="Na H."/>
            <person name="Barry K."/>
            <person name="Grigoriev I.V."/>
            <person name="Stajich J.E."/>
            <person name="Kennedy P.G."/>
        </authorList>
    </citation>
    <scope>NUCLEOTIDE SEQUENCE</scope>
    <source>
        <strain evidence="2">S12</strain>
    </source>
</reference>
<evidence type="ECO:0000313" key="2">
    <source>
        <dbReference type="EMBL" id="KAG1795812.1"/>
    </source>
</evidence>
<dbReference type="EMBL" id="JABBWE010000021">
    <property type="protein sequence ID" value="KAG1795812.1"/>
    <property type="molecule type" value="Genomic_DNA"/>
</dbReference>
<sequence length="83" mass="9000">MFLTLILLGFLLNFLVLHKATLLDIDRTFGSLSSTSNLPSVTAIIAPQGVRNFCSSVEADRTQHPESRLLGLCCLAHPSTNTT</sequence>
<feature type="chain" id="PRO_5040298140" description="Secreted protein" evidence="1">
    <location>
        <begin position="23"/>
        <end position="83"/>
    </location>
</feature>
<evidence type="ECO:0000256" key="1">
    <source>
        <dbReference type="SAM" id="SignalP"/>
    </source>
</evidence>
<evidence type="ECO:0008006" key="4">
    <source>
        <dbReference type="Google" id="ProtNLM"/>
    </source>
</evidence>
<protein>
    <recommendedName>
        <fullName evidence="4">Secreted protein</fullName>
    </recommendedName>
</protein>
<gene>
    <name evidence="2" type="ORF">HD556DRAFT_376205</name>
</gene>
<comment type="caution">
    <text evidence="2">The sequence shown here is derived from an EMBL/GenBank/DDBJ whole genome shotgun (WGS) entry which is preliminary data.</text>
</comment>
<dbReference type="AlphaFoldDB" id="A0A9P7DIG2"/>
<proteinExistence type="predicted"/>
<evidence type="ECO:0000313" key="3">
    <source>
        <dbReference type="Proteomes" id="UP000719766"/>
    </source>
</evidence>
<dbReference type="GeneID" id="64604186"/>
<keyword evidence="3" id="KW-1185">Reference proteome</keyword>
<name>A0A9P7DIG2_9AGAM</name>
<dbReference type="RefSeq" id="XP_041161566.1">
    <property type="nucleotide sequence ID" value="XM_041310422.1"/>
</dbReference>
<feature type="signal peptide" evidence="1">
    <location>
        <begin position="1"/>
        <end position="22"/>
    </location>
</feature>
<keyword evidence="1" id="KW-0732">Signal</keyword>